<reference evidence="15" key="1">
    <citation type="submission" date="2025-08" db="UniProtKB">
        <authorList>
            <consortium name="RefSeq"/>
        </authorList>
    </citation>
    <scope>IDENTIFICATION</scope>
</reference>
<sequence length="126" mass="13593">MGPQTGLPWTILLLFFLHLLLAGGLAHPLVGLDQDQASDQLGTQELLHHPGDGVWETQTEQMIPGPLLPDREPAECCQGKAAPKSSLQGFRGLQTPKVMQGSSCFGRRIDRIGSVSGLGCKVQRRP</sequence>
<dbReference type="GO" id="GO:0005179">
    <property type="term" value="F:hormone activity"/>
    <property type="evidence" value="ECO:0007669"/>
    <property type="project" value="UniProtKB-KW"/>
</dbReference>
<dbReference type="GO" id="GO:0007218">
    <property type="term" value="P:neuropeptide signaling pathway"/>
    <property type="evidence" value="ECO:0007669"/>
    <property type="project" value="TreeGrafter"/>
</dbReference>
<evidence type="ECO:0000256" key="3">
    <source>
        <dbReference type="ARBA" id="ARBA00020075"/>
    </source>
</evidence>
<evidence type="ECO:0000313" key="15">
    <source>
        <dbReference type="RefSeq" id="XP_004863617.1"/>
    </source>
</evidence>
<name>A0AAX6PYV7_HETGA</name>
<dbReference type="Pfam" id="PF00212">
    <property type="entry name" value="ANP"/>
    <property type="match status" value="1"/>
</dbReference>
<dbReference type="InterPro" id="IPR050787">
    <property type="entry name" value="Natriuretic_peptide"/>
</dbReference>
<keyword evidence="7 12" id="KW-0838">Vasoactive</keyword>
<dbReference type="GO" id="GO:0006182">
    <property type="term" value="P:cGMP biosynthetic process"/>
    <property type="evidence" value="ECO:0007669"/>
    <property type="project" value="TreeGrafter"/>
</dbReference>
<dbReference type="GeneID" id="101718083"/>
<dbReference type="AlphaFoldDB" id="A0AAX6PYV7"/>
<dbReference type="PROSITE" id="PS00263">
    <property type="entry name" value="NATRIURETIC_PEPTIDE"/>
    <property type="match status" value="1"/>
</dbReference>
<dbReference type="InterPro" id="IPR030480">
    <property type="entry name" value="Natr_peptide_CS"/>
</dbReference>
<keyword evidence="6 13" id="KW-0732">Signal</keyword>
<dbReference type="Proteomes" id="UP000694906">
    <property type="component" value="Unplaced"/>
</dbReference>
<dbReference type="PANTHER" id="PTHR14066:SF10">
    <property type="entry name" value="NATRIURETIC PEPTIDES B"/>
    <property type="match status" value="1"/>
</dbReference>
<dbReference type="GO" id="GO:0005737">
    <property type="term" value="C:cytoplasm"/>
    <property type="evidence" value="ECO:0007669"/>
    <property type="project" value="TreeGrafter"/>
</dbReference>
<evidence type="ECO:0000256" key="13">
    <source>
        <dbReference type="SAM" id="SignalP"/>
    </source>
</evidence>
<dbReference type="GO" id="GO:0007168">
    <property type="term" value="P:receptor guanylyl cyclase signaling pathway"/>
    <property type="evidence" value="ECO:0007669"/>
    <property type="project" value="TreeGrafter"/>
</dbReference>
<comment type="similarity">
    <text evidence="2 12">Belongs to the natriuretic peptide family.</text>
</comment>
<protein>
    <recommendedName>
        <fullName evidence="3">Natriuretic peptides B</fullName>
    </recommendedName>
    <alternativeName>
        <fullName evidence="9">Brain natriuretic factor prohormone</fullName>
    </alternativeName>
    <alternativeName>
        <fullName evidence="10">Gamma-brain natriuretic peptide</fullName>
    </alternativeName>
    <alternativeName>
        <fullName evidence="11">Iso-ANP</fullName>
    </alternativeName>
</protein>
<evidence type="ECO:0000256" key="6">
    <source>
        <dbReference type="ARBA" id="ARBA00022729"/>
    </source>
</evidence>
<dbReference type="KEGG" id="hgl:101718083"/>
<evidence type="ECO:0000256" key="1">
    <source>
        <dbReference type="ARBA" id="ARBA00004613"/>
    </source>
</evidence>
<gene>
    <name evidence="15" type="primary">Nppb</name>
</gene>
<evidence type="ECO:0000313" key="14">
    <source>
        <dbReference type="Proteomes" id="UP000694906"/>
    </source>
</evidence>
<feature type="signal peptide" evidence="13">
    <location>
        <begin position="1"/>
        <end position="26"/>
    </location>
</feature>
<evidence type="ECO:0000256" key="5">
    <source>
        <dbReference type="ARBA" id="ARBA00022702"/>
    </source>
</evidence>
<evidence type="ECO:0000256" key="2">
    <source>
        <dbReference type="ARBA" id="ARBA00009041"/>
    </source>
</evidence>
<evidence type="ECO:0000256" key="9">
    <source>
        <dbReference type="ARBA" id="ARBA00031802"/>
    </source>
</evidence>
<dbReference type="SMART" id="SM00183">
    <property type="entry name" value="NAT_PEP"/>
    <property type="match status" value="1"/>
</dbReference>
<dbReference type="InterPro" id="IPR000663">
    <property type="entry name" value="Natr_peptide"/>
</dbReference>
<evidence type="ECO:0000256" key="11">
    <source>
        <dbReference type="ARBA" id="ARBA00032369"/>
    </source>
</evidence>
<dbReference type="PRINTS" id="PR00710">
    <property type="entry name" value="NATPEPTIDES"/>
</dbReference>
<proteinExistence type="inferred from homology"/>
<accession>A0AAX6PYV7</accession>
<dbReference type="PRINTS" id="PR00712">
    <property type="entry name" value="BNATPEPTIDE"/>
</dbReference>
<keyword evidence="4" id="KW-0964">Secreted</keyword>
<dbReference type="InterPro" id="IPR002408">
    <property type="entry name" value="Natriuretic_peptide_brain"/>
</dbReference>
<dbReference type="PANTHER" id="PTHR14066">
    <property type="entry name" value="ATRIAL NATRIURETIC FACTOR PRECURSOR"/>
    <property type="match status" value="1"/>
</dbReference>
<organism evidence="14 15">
    <name type="scientific">Heterocephalus glaber</name>
    <name type="common">Naked mole rat</name>
    <dbReference type="NCBI Taxonomy" id="10181"/>
    <lineage>
        <taxon>Eukaryota</taxon>
        <taxon>Metazoa</taxon>
        <taxon>Chordata</taxon>
        <taxon>Craniata</taxon>
        <taxon>Vertebrata</taxon>
        <taxon>Euteleostomi</taxon>
        <taxon>Mammalia</taxon>
        <taxon>Eutheria</taxon>
        <taxon>Euarchontoglires</taxon>
        <taxon>Glires</taxon>
        <taxon>Rodentia</taxon>
        <taxon>Hystricomorpha</taxon>
        <taxon>Bathyergidae</taxon>
        <taxon>Heterocephalus</taxon>
    </lineage>
</organism>
<keyword evidence="5" id="KW-0372">Hormone</keyword>
<dbReference type="GO" id="GO:0051427">
    <property type="term" value="F:hormone receptor binding"/>
    <property type="evidence" value="ECO:0007669"/>
    <property type="project" value="TreeGrafter"/>
</dbReference>
<evidence type="ECO:0000256" key="10">
    <source>
        <dbReference type="ARBA" id="ARBA00032322"/>
    </source>
</evidence>
<dbReference type="RefSeq" id="XP_004863617.1">
    <property type="nucleotide sequence ID" value="XM_004863560.3"/>
</dbReference>
<evidence type="ECO:0000256" key="4">
    <source>
        <dbReference type="ARBA" id="ARBA00022525"/>
    </source>
</evidence>
<evidence type="ECO:0000256" key="12">
    <source>
        <dbReference type="RuleBase" id="RU003686"/>
    </source>
</evidence>
<comment type="subcellular location">
    <subcellularLocation>
        <location evidence="1 12">Secreted</location>
    </subcellularLocation>
</comment>
<dbReference type="GO" id="GO:0097746">
    <property type="term" value="P:blood vessel diameter maintenance"/>
    <property type="evidence" value="ECO:0007669"/>
    <property type="project" value="UniProtKB-KW"/>
</dbReference>
<keyword evidence="8" id="KW-1015">Disulfide bond</keyword>
<evidence type="ECO:0000256" key="7">
    <source>
        <dbReference type="ARBA" id="ARBA00022858"/>
    </source>
</evidence>
<keyword evidence="14" id="KW-1185">Reference proteome</keyword>
<dbReference type="CTD" id="4879"/>
<dbReference type="GO" id="GO:0005615">
    <property type="term" value="C:extracellular space"/>
    <property type="evidence" value="ECO:0007669"/>
    <property type="project" value="TreeGrafter"/>
</dbReference>
<evidence type="ECO:0000256" key="8">
    <source>
        <dbReference type="ARBA" id="ARBA00023157"/>
    </source>
</evidence>
<dbReference type="GO" id="GO:0019934">
    <property type="term" value="P:cGMP-mediated signaling"/>
    <property type="evidence" value="ECO:0007669"/>
    <property type="project" value="TreeGrafter"/>
</dbReference>
<dbReference type="GO" id="GO:0003085">
    <property type="term" value="P:negative regulation of systemic arterial blood pressure"/>
    <property type="evidence" value="ECO:0007669"/>
    <property type="project" value="TreeGrafter"/>
</dbReference>
<feature type="chain" id="PRO_5043646377" description="Natriuretic peptides B" evidence="13">
    <location>
        <begin position="27"/>
        <end position="126"/>
    </location>
</feature>